<dbReference type="AlphaFoldDB" id="A0A6A4GTS7"/>
<evidence type="ECO:0000313" key="3">
    <source>
        <dbReference type="Proteomes" id="UP000799118"/>
    </source>
</evidence>
<protein>
    <submittedName>
        <fullName evidence="2">Uncharacterized protein</fullName>
    </submittedName>
</protein>
<name>A0A6A4GTS7_9AGAR</name>
<organism evidence="2 3">
    <name type="scientific">Gymnopus androsaceus JB14</name>
    <dbReference type="NCBI Taxonomy" id="1447944"/>
    <lineage>
        <taxon>Eukaryota</taxon>
        <taxon>Fungi</taxon>
        <taxon>Dikarya</taxon>
        <taxon>Basidiomycota</taxon>
        <taxon>Agaricomycotina</taxon>
        <taxon>Agaricomycetes</taxon>
        <taxon>Agaricomycetidae</taxon>
        <taxon>Agaricales</taxon>
        <taxon>Marasmiineae</taxon>
        <taxon>Omphalotaceae</taxon>
        <taxon>Gymnopus</taxon>
    </lineage>
</organism>
<feature type="compositionally biased region" description="Polar residues" evidence="1">
    <location>
        <begin position="20"/>
        <end position="36"/>
    </location>
</feature>
<reference evidence="2" key="1">
    <citation type="journal article" date="2019" name="Environ. Microbiol.">
        <title>Fungal ecological strategies reflected in gene transcription - a case study of two litter decomposers.</title>
        <authorList>
            <person name="Barbi F."/>
            <person name="Kohler A."/>
            <person name="Barry K."/>
            <person name="Baskaran P."/>
            <person name="Daum C."/>
            <person name="Fauchery L."/>
            <person name="Ihrmark K."/>
            <person name="Kuo A."/>
            <person name="LaButti K."/>
            <person name="Lipzen A."/>
            <person name="Morin E."/>
            <person name="Grigoriev I.V."/>
            <person name="Henrissat B."/>
            <person name="Lindahl B."/>
            <person name="Martin F."/>
        </authorList>
    </citation>
    <scope>NUCLEOTIDE SEQUENCE</scope>
    <source>
        <strain evidence="2">JB14</strain>
    </source>
</reference>
<evidence type="ECO:0000256" key="1">
    <source>
        <dbReference type="SAM" id="MobiDB-lite"/>
    </source>
</evidence>
<dbReference type="OrthoDB" id="2944942at2759"/>
<evidence type="ECO:0000313" key="2">
    <source>
        <dbReference type="EMBL" id="KAE9389161.1"/>
    </source>
</evidence>
<keyword evidence="3" id="KW-1185">Reference proteome</keyword>
<feature type="region of interest" description="Disordered" evidence="1">
    <location>
        <begin position="1"/>
        <end position="61"/>
    </location>
</feature>
<sequence length="135" mass="15119">MSHQRPSPRAQRYPEHSLDVNASSPEEAASSVTSGEEQVITDRNKKRREKGVDTGDESDVESLITIEDAEMDNIHSDPNIFAAAKPLLDIATIAELNRANREDAAREKETRPMASNDEWELEPDVFLSKHRSHLA</sequence>
<gene>
    <name evidence="2" type="ORF">BT96DRAFT_1003500</name>
</gene>
<dbReference type="Proteomes" id="UP000799118">
    <property type="component" value="Unassembled WGS sequence"/>
</dbReference>
<accession>A0A6A4GTS7</accession>
<proteinExistence type="predicted"/>
<feature type="compositionally biased region" description="Basic and acidic residues" evidence="1">
    <location>
        <begin position="99"/>
        <end position="111"/>
    </location>
</feature>
<feature type="region of interest" description="Disordered" evidence="1">
    <location>
        <begin position="99"/>
        <end position="135"/>
    </location>
</feature>
<dbReference type="EMBL" id="ML769709">
    <property type="protein sequence ID" value="KAE9389161.1"/>
    <property type="molecule type" value="Genomic_DNA"/>
</dbReference>